<dbReference type="EMBL" id="CP119316">
    <property type="protein sequence ID" value="WEK46938.1"/>
    <property type="molecule type" value="Genomic_DNA"/>
</dbReference>
<evidence type="ECO:0000256" key="4">
    <source>
        <dbReference type="ARBA" id="ARBA00047846"/>
    </source>
</evidence>
<dbReference type="NCBIfam" id="TIGR00121">
    <property type="entry name" value="birA_ligase"/>
    <property type="match status" value="1"/>
</dbReference>
<evidence type="ECO:0000259" key="5">
    <source>
        <dbReference type="Pfam" id="PF02237"/>
    </source>
</evidence>
<dbReference type="InterPro" id="IPR004408">
    <property type="entry name" value="Biotin_CoA_COase_ligase"/>
</dbReference>
<reference evidence="7" key="1">
    <citation type="submission" date="2023-03" db="EMBL/GenBank/DDBJ databases">
        <title>Andean soil-derived lignocellulolytic bacterial consortium as a source of novel taxa and putative plastic-active enzymes.</title>
        <authorList>
            <person name="Diaz-Garcia L."/>
            <person name="Chuvochina M."/>
            <person name="Feuerriegel G."/>
            <person name="Bunk B."/>
            <person name="Sproer C."/>
            <person name="Streit W.R."/>
            <person name="Rodriguez L.M."/>
            <person name="Overmann J."/>
            <person name="Jimenez D.J."/>
        </authorList>
    </citation>
    <scope>NUCLEOTIDE SEQUENCE</scope>
    <source>
        <strain evidence="7">MAG 26</strain>
    </source>
</reference>
<gene>
    <name evidence="7" type="ORF">P0Y56_01235</name>
</gene>
<dbReference type="GO" id="GO:0004077">
    <property type="term" value="F:biotin--[biotin carboxyl-carrier protein] ligase activity"/>
    <property type="evidence" value="ECO:0007669"/>
    <property type="project" value="UniProtKB-EC"/>
</dbReference>
<dbReference type="Gene3D" id="3.30.930.10">
    <property type="entry name" value="Bira Bifunctional Protein, Domain 2"/>
    <property type="match status" value="1"/>
</dbReference>
<dbReference type="InterPro" id="IPR004143">
    <property type="entry name" value="BPL_LPL_catalytic"/>
</dbReference>
<organism evidence="7 8">
    <name type="scientific">Candidatus Andeanibacterium colombiense</name>
    <dbReference type="NCBI Taxonomy" id="3121345"/>
    <lineage>
        <taxon>Bacteria</taxon>
        <taxon>Pseudomonadati</taxon>
        <taxon>Pseudomonadota</taxon>
        <taxon>Alphaproteobacteria</taxon>
        <taxon>Sphingomonadales</taxon>
        <taxon>Sphingomonadaceae</taxon>
        <taxon>Candidatus Andeanibacterium</taxon>
    </lineage>
</organism>
<proteinExistence type="predicted"/>
<dbReference type="Proteomes" id="UP001218362">
    <property type="component" value="Chromosome"/>
</dbReference>
<accession>A0AAJ5X799</accession>
<dbReference type="SUPFAM" id="SSF55681">
    <property type="entry name" value="Class II aaRS and biotin synthetases"/>
    <property type="match status" value="1"/>
</dbReference>
<evidence type="ECO:0000313" key="7">
    <source>
        <dbReference type="EMBL" id="WEK46938.1"/>
    </source>
</evidence>
<name>A0AAJ5X799_9SPHN</name>
<dbReference type="Pfam" id="PF03099">
    <property type="entry name" value="BPL_LplA_LipB"/>
    <property type="match status" value="1"/>
</dbReference>
<evidence type="ECO:0000256" key="2">
    <source>
        <dbReference type="ARBA" id="ARBA00023267"/>
    </source>
</evidence>
<sequence>MSKIETLAETGSTNADLIARLRNGEAIAEGHWLLADRQSAGRGRQGREWSSVLGNFMGSTVVRLTGREPAPATLALVAGLAAFETVFTRMLLPAAIELKWPNDLLLGGGKIAGILLEREGDAVVVGIGVNLAKAPMLAGAKTVSLGQFGPAPDRDAFAIDLARNFAEEVERWRNFGLDPVLARWCAAAHPHGTPLNVSNGGTGRLEGAFAGLAPDGGLKLQLGDGRIVVVHAGDVSLGGGVV</sequence>
<dbReference type="Gene3D" id="2.30.30.100">
    <property type="match status" value="1"/>
</dbReference>
<dbReference type="CDD" id="cd16442">
    <property type="entry name" value="BPL"/>
    <property type="match status" value="1"/>
</dbReference>
<comment type="catalytic activity">
    <reaction evidence="4">
        <text>biotin + L-lysyl-[protein] + ATP = N(6)-biotinyl-L-lysyl-[protein] + AMP + diphosphate + H(+)</text>
        <dbReference type="Rhea" id="RHEA:11756"/>
        <dbReference type="Rhea" id="RHEA-COMP:9752"/>
        <dbReference type="Rhea" id="RHEA-COMP:10505"/>
        <dbReference type="ChEBI" id="CHEBI:15378"/>
        <dbReference type="ChEBI" id="CHEBI:29969"/>
        <dbReference type="ChEBI" id="CHEBI:30616"/>
        <dbReference type="ChEBI" id="CHEBI:33019"/>
        <dbReference type="ChEBI" id="CHEBI:57586"/>
        <dbReference type="ChEBI" id="CHEBI:83144"/>
        <dbReference type="ChEBI" id="CHEBI:456215"/>
        <dbReference type="EC" id="6.3.4.15"/>
    </reaction>
</comment>
<dbReference type="Pfam" id="PF02237">
    <property type="entry name" value="BPL_C"/>
    <property type="match status" value="1"/>
</dbReference>
<dbReference type="AlphaFoldDB" id="A0AAJ5X799"/>
<keyword evidence="1 7" id="KW-0436">Ligase</keyword>
<evidence type="ECO:0000313" key="8">
    <source>
        <dbReference type="Proteomes" id="UP001218362"/>
    </source>
</evidence>
<dbReference type="InterPro" id="IPR003142">
    <property type="entry name" value="BPL_C"/>
</dbReference>
<dbReference type="KEGG" id="acob:P0Y56_01235"/>
<evidence type="ECO:0000259" key="6">
    <source>
        <dbReference type="Pfam" id="PF03099"/>
    </source>
</evidence>
<dbReference type="PANTHER" id="PTHR12835:SF5">
    <property type="entry name" value="BIOTIN--PROTEIN LIGASE"/>
    <property type="match status" value="1"/>
</dbReference>
<dbReference type="EC" id="6.3.4.15" evidence="3"/>
<feature type="domain" description="BPL/LPL catalytic" evidence="6">
    <location>
        <begin position="31"/>
        <end position="130"/>
    </location>
</feature>
<dbReference type="GO" id="GO:0005737">
    <property type="term" value="C:cytoplasm"/>
    <property type="evidence" value="ECO:0007669"/>
    <property type="project" value="TreeGrafter"/>
</dbReference>
<feature type="domain" description="Biotin protein ligase C-terminal" evidence="5">
    <location>
        <begin position="201"/>
        <end position="238"/>
    </location>
</feature>
<keyword evidence="2" id="KW-0092">Biotin</keyword>
<evidence type="ECO:0000256" key="1">
    <source>
        <dbReference type="ARBA" id="ARBA00022598"/>
    </source>
</evidence>
<dbReference type="InterPro" id="IPR045864">
    <property type="entry name" value="aa-tRNA-synth_II/BPL/LPL"/>
</dbReference>
<protein>
    <recommendedName>
        <fullName evidence="3">biotin--[biotin carboxyl-carrier protein] ligase</fullName>
        <ecNumber evidence="3">6.3.4.15</ecNumber>
    </recommendedName>
</protein>
<evidence type="ECO:0000256" key="3">
    <source>
        <dbReference type="ARBA" id="ARBA00024227"/>
    </source>
</evidence>
<dbReference type="PANTHER" id="PTHR12835">
    <property type="entry name" value="BIOTIN PROTEIN LIGASE"/>
    <property type="match status" value="1"/>
</dbReference>